<evidence type="ECO:0000313" key="1">
    <source>
        <dbReference type="EMBL" id="GIQ84335.1"/>
    </source>
</evidence>
<feature type="non-terminal residue" evidence="1">
    <location>
        <position position="1"/>
    </location>
</feature>
<evidence type="ECO:0000313" key="2">
    <source>
        <dbReference type="Proteomes" id="UP000265618"/>
    </source>
</evidence>
<name>A0A9K3CXR3_9EUKA</name>
<dbReference type="EMBL" id="BDIP01001405">
    <property type="protein sequence ID" value="GIQ84335.1"/>
    <property type="molecule type" value="Genomic_DNA"/>
</dbReference>
<gene>
    <name evidence="1" type="ORF">KIPB_005808</name>
</gene>
<dbReference type="Proteomes" id="UP000265618">
    <property type="component" value="Unassembled WGS sequence"/>
</dbReference>
<reference evidence="1 2" key="1">
    <citation type="journal article" date="2018" name="PLoS ONE">
        <title>The draft genome of Kipferlia bialata reveals reductive genome evolution in fornicate parasites.</title>
        <authorList>
            <person name="Tanifuji G."/>
            <person name="Takabayashi S."/>
            <person name="Kume K."/>
            <person name="Takagi M."/>
            <person name="Nakayama T."/>
            <person name="Kamikawa R."/>
            <person name="Inagaki Y."/>
            <person name="Hashimoto T."/>
        </authorList>
    </citation>
    <scope>NUCLEOTIDE SEQUENCE [LARGE SCALE GENOMIC DNA]</scope>
    <source>
        <strain evidence="1">NY0173</strain>
    </source>
</reference>
<dbReference type="AlphaFoldDB" id="A0A9K3CXR3"/>
<proteinExistence type="predicted"/>
<accession>A0A9K3CXR3</accession>
<sequence>AFSPYVLDYQLTVDGVDTVMMTEGVVSATIAADIVDIFGNPLSVTDVTQLMIGTGTECNLMYKYTAFPLDSVWDVSEVESREASYGTYSSVPCSVGTYAVEGSDNMVYRVEADVPLSVAGTVSAYFTFTFDSSVTVELDAGTVVTGTTSLVMSPSLVYGVVNDHTGDIDVVYAAMSTSVELGPLVGYRGYSPSSQTDSPSVYAVTPSVPSVTEHSDYTTYDMTGFPLVPPPVADPTMDYLGIYAGDYVSVYVSPKYPNGDPICSVIDWVEGATSVSDDLTLVAPTTVQICTSLRVGVTLYSEECTLITVADIVTAVVSTSRSDLISAVLGAVEPETELDPLLGWTYAGDGTFLGLVRHTAYGVVSDDPTVVPEVELTVGVRLLGEGEVLSEDDGGLSSHGTPEFHAVWPLLPSVPSAETSTFSIDVSTPVDPSTPLSIYAGASTIDVSTVLRDQYSNVCSVMSNRPPLMDEVASASLGPSVSVSTYRYTPSETEGESGTIGDTALSSLVLSSADALSDTKIPTSVLDYYTTVAADNGSLTVTGDLVLKAYMNAESFTDDLDADISSDVVSVLPGSADTSTSTFYIAQSGVAGAYIDIYTVLRDGYSNALLSVTSEVSSVSVLVDGVGATPVSSEAVDNDDLVPDSSATVVVHTILQIDTVGTYSVSVTYGGVALGAVDIDSDAVDLDSGTPWTTASASYVVYSSSVNAQMSTFCIGCES</sequence>
<protein>
    <submittedName>
        <fullName evidence="1">Uncharacterized protein</fullName>
    </submittedName>
</protein>
<keyword evidence="2" id="KW-1185">Reference proteome</keyword>
<organism evidence="1 2">
    <name type="scientific">Kipferlia bialata</name>
    <dbReference type="NCBI Taxonomy" id="797122"/>
    <lineage>
        <taxon>Eukaryota</taxon>
        <taxon>Metamonada</taxon>
        <taxon>Carpediemonas-like organisms</taxon>
        <taxon>Kipferlia</taxon>
    </lineage>
</organism>
<feature type="non-terminal residue" evidence="1">
    <location>
        <position position="719"/>
    </location>
</feature>
<comment type="caution">
    <text evidence="1">The sequence shown here is derived from an EMBL/GenBank/DDBJ whole genome shotgun (WGS) entry which is preliminary data.</text>
</comment>